<evidence type="ECO:0000313" key="1">
    <source>
        <dbReference type="Proteomes" id="UP000887579"/>
    </source>
</evidence>
<evidence type="ECO:0000313" key="2">
    <source>
        <dbReference type="WBParaSite" id="ES5_v2.g6625.t1"/>
    </source>
</evidence>
<accession>A0AC34GQB5</accession>
<reference evidence="2" key="1">
    <citation type="submission" date="2022-11" db="UniProtKB">
        <authorList>
            <consortium name="WormBaseParasite"/>
        </authorList>
    </citation>
    <scope>IDENTIFICATION</scope>
</reference>
<name>A0AC34GQB5_9BILA</name>
<dbReference type="Proteomes" id="UP000887579">
    <property type="component" value="Unplaced"/>
</dbReference>
<sequence length="236" mass="24783">MSFERTTFWVTFLEQHHFKTMHSLTVLVVLGLMPIVSSKITCYRGINIIMPGNANFNQSMASLGCNNADFCLRAFGTFNGQDGWFSTCASSDTCTTYPACTQTTTTGVAGHETNYTSCCCKKDLCNEMSFTGDPANTTTPVATSQNPATSQLPTTSPSIGSSQSMGTSFSSSVSVSPTTSSATVSGTGSTVTGSSSASPASQSPPTVQPTTSTAVIPTISSNLVLSFFFTFIIFIN</sequence>
<dbReference type="WBParaSite" id="ES5_v2.g6625.t1">
    <property type="protein sequence ID" value="ES5_v2.g6625.t1"/>
    <property type="gene ID" value="ES5_v2.g6625"/>
</dbReference>
<protein>
    <submittedName>
        <fullName evidence="2">UPAR/Ly6 domain-containing protein</fullName>
    </submittedName>
</protein>
<proteinExistence type="predicted"/>
<organism evidence="1 2">
    <name type="scientific">Panagrolaimus sp. ES5</name>
    <dbReference type="NCBI Taxonomy" id="591445"/>
    <lineage>
        <taxon>Eukaryota</taxon>
        <taxon>Metazoa</taxon>
        <taxon>Ecdysozoa</taxon>
        <taxon>Nematoda</taxon>
        <taxon>Chromadorea</taxon>
        <taxon>Rhabditida</taxon>
        <taxon>Tylenchina</taxon>
        <taxon>Panagrolaimomorpha</taxon>
        <taxon>Panagrolaimoidea</taxon>
        <taxon>Panagrolaimidae</taxon>
        <taxon>Panagrolaimus</taxon>
    </lineage>
</organism>